<accession>A0ABQ9GNG9</accession>
<evidence type="ECO:0000313" key="3">
    <source>
        <dbReference type="Proteomes" id="UP001159363"/>
    </source>
</evidence>
<keyword evidence="3" id="KW-1185">Reference proteome</keyword>
<comment type="caution">
    <text evidence="2">The sequence shown here is derived from an EMBL/GenBank/DDBJ whole genome shotgun (WGS) entry which is preliminary data.</text>
</comment>
<dbReference type="EMBL" id="JARBHB010000010">
    <property type="protein sequence ID" value="KAJ8873568.1"/>
    <property type="molecule type" value="Genomic_DNA"/>
</dbReference>
<sequence length="518" mass="58376">MGEETVLRGQRVLVGTPTVTCVWLDQARCGSPSLVTTAVEWSAHRYLRRTRKLNTISAYTRQKSKSKYRNHIRLDRTSQKQSSGTHKSPYDRVKRCRERKINIKASERVNPPIEPSSPFWFEHYCTMPRGPIYAGNDCYRTRKPGKVKEFKTVRKILKKIRETVSATARGRPLPLDPLPCRGEPGSIAGGVAPEIFARSAGFLGDLPFTPPFYFGAFPSPRFILIGSQDSDIKSRSNLSIAIHVKRHAKFALLFGTRLNFTVLPVLEPASFLHWLLHRCEATPFLTELHSLFVTSVFSESSVWPVRSPGGQWGEFSSGPLEGLRRRSHDAWPRVRRQSACILVDLPGFKTPVPASQLPEHPAIPARRFSRVVGCCEKEKTLASLTGPHRIRFPKRRLPAWTDGALNQAFSSTGVGTSSIYRLSSLKEAPRDAIPQHVFACAFHNFWCRLHTCLEHCKRGPSWLGDDRDMKVDPGECAVISVGLTLQPCLSRLQTRWRRRAVWHFLREVATADGHGPCS</sequence>
<reference evidence="2 3" key="1">
    <citation type="submission" date="2023-02" db="EMBL/GenBank/DDBJ databases">
        <title>LHISI_Scaffold_Assembly.</title>
        <authorList>
            <person name="Stuart O.P."/>
            <person name="Cleave R."/>
            <person name="Magrath M.J.L."/>
            <person name="Mikheyev A.S."/>
        </authorList>
    </citation>
    <scope>NUCLEOTIDE SEQUENCE [LARGE SCALE GENOMIC DNA]</scope>
    <source>
        <strain evidence="2">Daus_M_001</strain>
        <tissue evidence="2">Leg muscle</tissue>
    </source>
</reference>
<evidence type="ECO:0000313" key="2">
    <source>
        <dbReference type="EMBL" id="KAJ8873568.1"/>
    </source>
</evidence>
<proteinExistence type="predicted"/>
<dbReference type="Proteomes" id="UP001159363">
    <property type="component" value="Chromosome 9"/>
</dbReference>
<evidence type="ECO:0000256" key="1">
    <source>
        <dbReference type="SAM" id="MobiDB-lite"/>
    </source>
</evidence>
<gene>
    <name evidence="2" type="ORF">PR048_024386</name>
</gene>
<organism evidence="2 3">
    <name type="scientific">Dryococelus australis</name>
    <dbReference type="NCBI Taxonomy" id="614101"/>
    <lineage>
        <taxon>Eukaryota</taxon>
        <taxon>Metazoa</taxon>
        <taxon>Ecdysozoa</taxon>
        <taxon>Arthropoda</taxon>
        <taxon>Hexapoda</taxon>
        <taxon>Insecta</taxon>
        <taxon>Pterygota</taxon>
        <taxon>Neoptera</taxon>
        <taxon>Polyneoptera</taxon>
        <taxon>Phasmatodea</taxon>
        <taxon>Verophasmatodea</taxon>
        <taxon>Anareolatae</taxon>
        <taxon>Phasmatidae</taxon>
        <taxon>Eurycanthinae</taxon>
        <taxon>Dryococelus</taxon>
    </lineage>
</organism>
<name>A0ABQ9GNG9_9NEOP</name>
<protein>
    <submittedName>
        <fullName evidence="2">Uncharacterized protein</fullName>
    </submittedName>
</protein>
<feature type="region of interest" description="Disordered" evidence="1">
    <location>
        <begin position="73"/>
        <end position="92"/>
    </location>
</feature>